<name>A0ABY5Z318_9ACTN</name>
<gene>
    <name evidence="1" type="ORF">Drose_36210</name>
</gene>
<organism evidence="1 2">
    <name type="scientific">Dactylosporangium roseum</name>
    <dbReference type="NCBI Taxonomy" id="47989"/>
    <lineage>
        <taxon>Bacteria</taxon>
        <taxon>Bacillati</taxon>
        <taxon>Actinomycetota</taxon>
        <taxon>Actinomycetes</taxon>
        <taxon>Micromonosporales</taxon>
        <taxon>Micromonosporaceae</taxon>
        <taxon>Dactylosporangium</taxon>
    </lineage>
</organism>
<reference evidence="1" key="1">
    <citation type="submission" date="2021-04" db="EMBL/GenBank/DDBJ databases">
        <title>Biosynthetic gene clusters of Dactylosporangioum roseum.</title>
        <authorList>
            <person name="Hartkoorn R.C."/>
            <person name="Beaudoing E."/>
            <person name="Hot D."/>
            <person name="Moureu S."/>
        </authorList>
    </citation>
    <scope>NUCLEOTIDE SEQUENCE</scope>
    <source>
        <strain evidence="1">NRRL B-16295</strain>
    </source>
</reference>
<evidence type="ECO:0000313" key="2">
    <source>
        <dbReference type="Proteomes" id="UP001058271"/>
    </source>
</evidence>
<protein>
    <submittedName>
        <fullName evidence="1">Uncharacterized protein</fullName>
    </submittedName>
</protein>
<dbReference type="RefSeq" id="WP_260725751.1">
    <property type="nucleotide sequence ID" value="NZ_BAAABS010000027.1"/>
</dbReference>
<proteinExistence type="predicted"/>
<dbReference type="EMBL" id="CP073721">
    <property type="protein sequence ID" value="UWZ36414.1"/>
    <property type="molecule type" value="Genomic_DNA"/>
</dbReference>
<dbReference type="Proteomes" id="UP001058271">
    <property type="component" value="Chromosome"/>
</dbReference>
<sequence length="118" mass="12797">MTGGILDNGKVMYASLIDPDALENKRGGNRATASATGPEDHELRVTVVDGTVFTSRAAESATHQCPWHMRRWRLPASGEPYRSTRLLLLSVPLAILALLDRGADQHKVTALLPARKPA</sequence>
<keyword evidence="2" id="KW-1185">Reference proteome</keyword>
<accession>A0ABY5Z318</accession>
<evidence type="ECO:0000313" key="1">
    <source>
        <dbReference type="EMBL" id="UWZ36414.1"/>
    </source>
</evidence>